<evidence type="ECO:0000313" key="3">
    <source>
        <dbReference type="Proteomes" id="UP001409585"/>
    </source>
</evidence>
<sequence>MKTKRYSNLIPIIGLSILTAACAPTGQKVKNHYYSADLSGLELDKSYSPTLVYVRPEAPLFDQYNKFIVDNVSINYNDPEMKELSPEDVAKIQNYFRDNLIASLREGGYEVTTKSQPDTMRISFYLSNLKAPSAAANVTAALAPFAISVGEVTVEAHFSEALNNRLDIVAIAHSQGSRLLNAKPWSTWSDIENALDQWVAGIRKVIDDAHK</sequence>
<keyword evidence="3" id="KW-1185">Reference proteome</keyword>
<dbReference type="EMBL" id="BAABLX010000024">
    <property type="protein sequence ID" value="GAA4945097.1"/>
    <property type="molecule type" value="Genomic_DNA"/>
</dbReference>
<name>A0AAV3U3Y8_9ALTE</name>
<dbReference type="RefSeq" id="WP_345422569.1">
    <property type="nucleotide sequence ID" value="NZ_AP031496.1"/>
</dbReference>
<dbReference type="Proteomes" id="UP001409585">
    <property type="component" value="Unassembled WGS sequence"/>
</dbReference>
<evidence type="ECO:0000256" key="1">
    <source>
        <dbReference type="SAM" id="SignalP"/>
    </source>
</evidence>
<evidence type="ECO:0000313" key="2">
    <source>
        <dbReference type="EMBL" id="GAA4945097.1"/>
    </source>
</evidence>
<reference evidence="3" key="1">
    <citation type="journal article" date="2019" name="Int. J. Syst. Evol. Microbiol.">
        <title>The Global Catalogue of Microorganisms (GCM) 10K type strain sequencing project: providing services to taxonomists for standard genome sequencing and annotation.</title>
        <authorList>
            <consortium name="The Broad Institute Genomics Platform"/>
            <consortium name="The Broad Institute Genome Sequencing Center for Infectious Disease"/>
            <person name="Wu L."/>
            <person name="Ma J."/>
        </authorList>
    </citation>
    <scope>NUCLEOTIDE SEQUENCE [LARGE SCALE GENOMIC DNA]</scope>
    <source>
        <strain evidence="3">JCM 19134</strain>
    </source>
</reference>
<keyword evidence="1" id="KW-0732">Signal</keyword>
<evidence type="ECO:0008006" key="4">
    <source>
        <dbReference type="Google" id="ProtNLM"/>
    </source>
</evidence>
<feature type="chain" id="PRO_5043573533" description="DUF3313 domain-containing protein" evidence="1">
    <location>
        <begin position="24"/>
        <end position="211"/>
    </location>
</feature>
<dbReference type="InterPro" id="IPR021747">
    <property type="entry name" value="DUF3313"/>
</dbReference>
<dbReference type="AlphaFoldDB" id="A0AAV3U3Y8"/>
<proteinExistence type="predicted"/>
<comment type="caution">
    <text evidence="2">The sequence shown here is derived from an EMBL/GenBank/DDBJ whole genome shotgun (WGS) entry which is preliminary data.</text>
</comment>
<feature type="signal peptide" evidence="1">
    <location>
        <begin position="1"/>
        <end position="23"/>
    </location>
</feature>
<accession>A0AAV3U3Y8</accession>
<organism evidence="2 3">
    <name type="scientific">Halioxenophilus aromaticivorans</name>
    <dbReference type="NCBI Taxonomy" id="1306992"/>
    <lineage>
        <taxon>Bacteria</taxon>
        <taxon>Pseudomonadati</taxon>
        <taxon>Pseudomonadota</taxon>
        <taxon>Gammaproteobacteria</taxon>
        <taxon>Alteromonadales</taxon>
        <taxon>Alteromonadaceae</taxon>
        <taxon>Halioxenophilus</taxon>
    </lineage>
</organism>
<gene>
    <name evidence="2" type="ORF">GCM10025791_25300</name>
</gene>
<dbReference type="PROSITE" id="PS51257">
    <property type="entry name" value="PROKAR_LIPOPROTEIN"/>
    <property type="match status" value="1"/>
</dbReference>
<protein>
    <recommendedName>
        <fullName evidence="4">DUF3313 domain-containing protein</fullName>
    </recommendedName>
</protein>
<dbReference type="Pfam" id="PF11769">
    <property type="entry name" value="DUF3313"/>
    <property type="match status" value="1"/>
</dbReference>